<feature type="signal peptide" evidence="1">
    <location>
        <begin position="1"/>
        <end position="39"/>
    </location>
</feature>
<comment type="caution">
    <text evidence="3">The sequence shown here is derived from an EMBL/GenBank/DDBJ whole genome shotgun (WGS) entry which is preliminary data.</text>
</comment>
<dbReference type="Pfam" id="PF17957">
    <property type="entry name" value="Big_7"/>
    <property type="match status" value="1"/>
</dbReference>
<dbReference type="PANTHER" id="PTHR46211:SF1">
    <property type="entry name" value="GLYCEROPHOSPHODIESTER PHOSPHODIESTERASE, CYTOPLASMIC"/>
    <property type="match status" value="1"/>
</dbReference>
<keyword evidence="1" id="KW-0732">Signal</keyword>
<organism evidence="3 4">
    <name type="scientific">Isoptericola halotolerans</name>
    <dbReference type="NCBI Taxonomy" id="300560"/>
    <lineage>
        <taxon>Bacteria</taxon>
        <taxon>Bacillati</taxon>
        <taxon>Actinomycetota</taxon>
        <taxon>Actinomycetes</taxon>
        <taxon>Micrococcales</taxon>
        <taxon>Promicromonosporaceae</taxon>
        <taxon>Isoptericola</taxon>
    </lineage>
</organism>
<keyword evidence="4" id="KW-1185">Reference proteome</keyword>
<dbReference type="Proteomes" id="UP000239895">
    <property type="component" value="Unassembled WGS sequence"/>
</dbReference>
<gene>
    <name evidence="3" type="ORF">BCL65_101171</name>
</gene>
<dbReference type="InterPro" id="IPR017946">
    <property type="entry name" value="PLC-like_Pdiesterase_TIM-brl"/>
</dbReference>
<sequence length="627" mass="65161">MPRTPTVRRRRRTALTGAATVLALAVAAPLTTVTTTAAAEPGDVAYAQDFDAVADGELPEGWNAVAGDWAVQDGRLVAQPASIGRITFGPHLDNYRLEATVRFEAVNNPSRWLAPILDIDPSGGVPWWQAAMRSTTTASNGIEIAERTAGNAWNVPSTAAAPSDAGVGDDVRIAIEVQGAHATWIFDGTEVLEGRIGRSDDGVLGFSYDGARISIDDVVVTEIEPRSPVLDDGELPQVAAHRGYSAVTPENTLAAYAAAMRTGAEWVEIDVHTTADGVPIVLHDQRVDRTTDGTGDVAALASDDFTSLEAGSWFSPAYRWQPAPTFAQMLDLMETGPSGMLLEIKGPETRAEVHRVVDMIVDAGLDDRVVVQSFDANALRYARERAPQIPIGLLGNLSADPVATAAELGLDYYNPPAADALARPSAVADLNAAGVGVFAWTANSAGQWRELTDVGVDGIITDRAGELAGWKTAQGQVVAPEPATPTVRVVAPADGAAVERGDTVVVAATATDADEVSLTLDGDPVDNGTSVAAADLALGEHSVVATVAGEGGEATATSTFAVVVTAAGLRSRLAGLDVSTGQLRQLLSALDAEDWERLTATITKHVPDGAARDTLLAEVGEIAAVGG</sequence>
<dbReference type="InterPro" id="IPR013783">
    <property type="entry name" value="Ig-like_fold"/>
</dbReference>
<evidence type="ECO:0000256" key="1">
    <source>
        <dbReference type="SAM" id="SignalP"/>
    </source>
</evidence>
<evidence type="ECO:0000313" key="4">
    <source>
        <dbReference type="Proteomes" id="UP000239895"/>
    </source>
</evidence>
<feature type="domain" description="GP-PDE" evidence="2">
    <location>
        <begin position="236"/>
        <end position="471"/>
    </location>
</feature>
<dbReference type="Gene3D" id="2.60.40.10">
    <property type="entry name" value="Immunoglobulins"/>
    <property type="match status" value="1"/>
</dbReference>
<dbReference type="SUPFAM" id="SSF51695">
    <property type="entry name" value="PLC-like phosphodiesterases"/>
    <property type="match status" value="1"/>
</dbReference>
<feature type="chain" id="PRO_5046916127" evidence="1">
    <location>
        <begin position="40"/>
        <end position="627"/>
    </location>
</feature>
<dbReference type="PANTHER" id="PTHR46211">
    <property type="entry name" value="GLYCEROPHOSPHORYL DIESTER PHOSPHODIESTERASE"/>
    <property type="match status" value="1"/>
</dbReference>
<dbReference type="InterPro" id="IPR030395">
    <property type="entry name" value="GP_PDE_dom"/>
</dbReference>
<dbReference type="PROSITE" id="PS51318">
    <property type="entry name" value="TAT"/>
    <property type="match status" value="1"/>
</dbReference>
<dbReference type="Gene3D" id="3.20.20.190">
    <property type="entry name" value="Phosphatidylinositol (PI) phosphodiesterase"/>
    <property type="match status" value="1"/>
</dbReference>
<evidence type="ECO:0000259" key="2">
    <source>
        <dbReference type="PROSITE" id="PS51704"/>
    </source>
</evidence>
<dbReference type="Gene3D" id="2.60.120.560">
    <property type="entry name" value="Exo-inulinase, domain 1"/>
    <property type="match status" value="1"/>
</dbReference>
<dbReference type="PROSITE" id="PS51704">
    <property type="entry name" value="GP_PDE"/>
    <property type="match status" value="1"/>
</dbReference>
<reference evidence="3 4" key="1">
    <citation type="submission" date="2018-03" db="EMBL/GenBank/DDBJ databases">
        <title>Comparative analysis of microorganisms from saline springs in Andes Mountain Range, Colombia.</title>
        <authorList>
            <person name="Rubin E."/>
        </authorList>
    </citation>
    <scope>NUCLEOTIDE SEQUENCE [LARGE SCALE GENOMIC DNA]</scope>
    <source>
        <strain evidence="3 4">CG 23</strain>
    </source>
</reference>
<evidence type="ECO:0000313" key="3">
    <source>
        <dbReference type="EMBL" id="PRZ10033.1"/>
    </source>
</evidence>
<accession>A0ABX5EI90</accession>
<dbReference type="Pfam" id="PF03009">
    <property type="entry name" value="GDPD"/>
    <property type="match status" value="1"/>
</dbReference>
<protein>
    <submittedName>
        <fullName evidence="3">Glycerophosphoryl diester phosphodiesterase</fullName>
    </submittedName>
</protein>
<dbReference type="InterPro" id="IPR006311">
    <property type="entry name" value="TAT_signal"/>
</dbReference>
<dbReference type="RefSeq" id="WP_106264313.1">
    <property type="nucleotide sequence ID" value="NZ_PVTX01000001.1"/>
</dbReference>
<name>A0ABX5EI90_9MICO</name>
<proteinExistence type="predicted"/>
<dbReference type="EMBL" id="PVTX01000001">
    <property type="protein sequence ID" value="PRZ10033.1"/>
    <property type="molecule type" value="Genomic_DNA"/>
</dbReference>